<feature type="compositionally biased region" description="Polar residues" evidence="6">
    <location>
        <begin position="335"/>
        <end position="349"/>
    </location>
</feature>
<comment type="subcellular location">
    <subcellularLocation>
        <location evidence="1">Nucleus</location>
    </subcellularLocation>
</comment>
<protein>
    <recommendedName>
        <fullName evidence="7">TCP domain-containing protein</fullName>
    </recommendedName>
</protein>
<evidence type="ECO:0000313" key="9">
    <source>
        <dbReference type="Proteomes" id="UP001324115"/>
    </source>
</evidence>
<reference evidence="8 9" key="1">
    <citation type="journal article" date="2023" name="G3 (Bethesda)">
        <title>A haplotype-resolved chromosome-scale genome for Quercus rubra L. provides insights into the genetics of adaptive traits for red oak species.</title>
        <authorList>
            <person name="Kapoor B."/>
            <person name="Jenkins J."/>
            <person name="Schmutz J."/>
            <person name="Zhebentyayeva T."/>
            <person name="Kuelheim C."/>
            <person name="Coggeshall M."/>
            <person name="Heim C."/>
            <person name="Lasky J.R."/>
            <person name="Leites L."/>
            <person name="Islam-Faridi N."/>
            <person name="Romero-Severson J."/>
            <person name="DeLeo V.L."/>
            <person name="Lucas S.M."/>
            <person name="Lazic D."/>
            <person name="Gailing O."/>
            <person name="Carlson J."/>
            <person name="Staton M."/>
        </authorList>
    </citation>
    <scope>NUCLEOTIDE SEQUENCE [LARGE SCALE GENOMIC DNA]</scope>
    <source>
        <strain evidence="8">Pseudo-F2</strain>
    </source>
</reference>
<evidence type="ECO:0000256" key="6">
    <source>
        <dbReference type="SAM" id="MobiDB-lite"/>
    </source>
</evidence>
<dbReference type="InterPro" id="IPR005333">
    <property type="entry name" value="Transcription_factor_TCP"/>
</dbReference>
<accession>A0AAN7FG44</accession>
<dbReference type="Pfam" id="PF03634">
    <property type="entry name" value="TCP"/>
    <property type="match status" value="1"/>
</dbReference>
<feature type="domain" description="TCP" evidence="7">
    <location>
        <begin position="60"/>
        <end position="118"/>
    </location>
</feature>
<sequence length="373" mass="41142">MQGHYNQHVQQQSQPNRAPQGRTRYTHLARALKERSKSTKGGEVVEVNGGHIAQAQAIGRKDRHSKVCTSKGPRDRRLRLAAHTAIQFYDVQDRLGFDRPSKAIDWLMEKAKAAIEALATANSSSLPNQNSTSAMNSAEQACLNLQQHHSESETIMGLNSGFGYQNQQHSNENSINSLSFISEAANANVYKPSPPIQFHDHFPPELNSRTIIHTQDLCLSLQSFQDPVLDNDPSHVSPFNFTEQAANSASAGLSDLSATDIEIGWFQRTMMSWNSDTSSHGGGEDFVFNSLPPQQSALLCQNQLLSHRGPLQSNNLLSVSAWTNPPIPPISINSAPHNRSALSSQTSPRFQIEEQEYNATSERSSSNCSPCHY</sequence>
<feature type="compositionally biased region" description="Polar residues" evidence="6">
    <location>
        <begin position="1"/>
        <end position="17"/>
    </location>
</feature>
<dbReference type="Proteomes" id="UP001324115">
    <property type="component" value="Unassembled WGS sequence"/>
</dbReference>
<evidence type="ECO:0000256" key="1">
    <source>
        <dbReference type="ARBA" id="ARBA00004123"/>
    </source>
</evidence>
<evidence type="ECO:0000256" key="2">
    <source>
        <dbReference type="ARBA" id="ARBA00023015"/>
    </source>
</evidence>
<dbReference type="PANTHER" id="PTHR31072:SF273">
    <property type="entry name" value="TRANSCRIPTION FACTOR TCP4"/>
    <property type="match status" value="1"/>
</dbReference>
<name>A0AAN7FG44_QUERU</name>
<evidence type="ECO:0000256" key="3">
    <source>
        <dbReference type="ARBA" id="ARBA00023125"/>
    </source>
</evidence>
<proteinExistence type="predicted"/>
<gene>
    <name evidence="8" type="ORF">RGQ29_020352</name>
</gene>
<keyword evidence="9" id="KW-1185">Reference proteome</keyword>
<dbReference type="EMBL" id="JAXUIC010000005">
    <property type="protein sequence ID" value="KAK4589741.1"/>
    <property type="molecule type" value="Genomic_DNA"/>
</dbReference>
<keyword evidence="5" id="KW-0539">Nucleus</keyword>
<evidence type="ECO:0000256" key="4">
    <source>
        <dbReference type="ARBA" id="ARBA00023163"/>
    </source>
</evidence>
<evidence type="ECO:0000256" key="5">
    <source>
        <dbReference type="ARBA" id="ARBA00023242"/>
    </source>
</evidence>
<evidence type="ECO:0000259" key="7">
    <source>
        <dbReference type="PROSITE" id="PS51369"/>
    </source>
</evidence>
<keyword evidence="2" id="KW-0805">Transcription regulation</keyword>
<dbReference type="PROSITE" id="PS51369">
    <property type="entry name" value="TCP"/>
    <property type="match status" value="1"/>
</dbReference>
<dbReference type="InterPro" id="IPR017887">
    <property type="entry name" value="TF_TCP_subgr"/>
</dbReference>
<dbReference type="GO" id="GO:0043565">
    <property type="term" value="F:sequence-specific DNA binding"/>
    <property type="evidence" value="ECO:0007669"/>
    <property type="project" value="TreeGrafter"/>
</dbReference>
<keyword evidence="3" id="KW-0238">DNA-binding</keyword>
<comment type="caution">
    <text evidence="8">The sequence shown here is derived from an EMBL/GenBank/DDBJ whole genome shotgun (WGS) entry which is preliminary data.</text>
</comment>
<dbReference type="GO" id="GO:0003700">
    <property type="term" value="F:DNA-binding transcription factor activity"/>
    <property type="evidence" value="ECO:0007669"/>
    <property type="project" value="InterPro"/>
</dbReference>
<dbReference type="AlphaFoldDB" id="A0AAN7FG44"/>
<feature type="region of interest" description="Disordered" evidence="6">
    <location>
        <begin position="330"/>
        <end position="350"/>
    </location>
</feature>
<dbReference type="GO" id="GO:0005634">
    <property type="term" value="C:nucleus"/>
    <property type="evidence" value="ECO:0007669"/>
    <property type="project" value="UniProtKB-SubCell"/>
</dbReference>
<feature type="region of interest" description="Disordered" evidence="6">
    <location>
        <begin position="1"/>
        <end position="22"/>
    </location>
</feature>
<organism evidence="8 9">
    <name type="scientific">Quercus rubra</name>
    <name type="common">Northern red oak</name>
    <name type="synonym">Quercus borealis</name>
    <dbReference type="NCBI Taxonomy" id="3512"/>
    <lineage>
        <taxon>Eukaryota</taxon>
        <taxon>Viridiplantae</taxon>
        <taxon>Streptophyta</taxon>
        <taxon>Embryophyta</taxon>
        <taxon>Tracheophyta</taxon>
        <taxon>Spermatophyta</taxon>
        <taxon>Magnoliopsida</taxon>
        <taxon>eudicotyledons</taxon>
        <taxon>Gunneridae</taxon>
        <taxon>Pentapetalae</taxon>
        <taxon>rosids</taxon>
        <taxon>fabids</taxon>
        <taxon>Fagales</taxon>
        <taxon>Fagaceae</taxon>
        <taxon>Quercus</taxon>
    </lineage>
</organism>
<dbReference type="PANTHER" id="PTHR31072">
    <property type="entry name" value="TRANSCRIPTION FACTOR TCP4-RELATED"/>
    <property type="match status" value="1"/>
</dbReference>
<keyword evidence="4" id="KW-0804">Transcription</keyword>
<evidence type="ECO:0000313" key="8">
    <source>
        <dbReference type="EMBL" id="KAK4589741.1"/>
    </source>
</evidence>